<keyword evidence="6" id="KW-0732">Signal</keyword>
<dbReference type="InterPro" id="IPR016186">
    <property type="entry name" value="C-type_lectin-like/link_sf"/>
</dbReference>
<keyword evidence="9" id="KW-0106">Calcium</keyword>
<comment type="subunit">
    <text evidence="3">Oligomeric complex of 4 set of homotrimers.</text>
</comment>
<dbReference type="GO" id="GO:0030246">
    <property type="term" value="F:carbohydrate binding"/>
    <property type="evidence" value="ECO:0007669"/>
    <property type="project" value="UniProtKB-KW"/>
</dbReference>
<keyword evidence="5" id="KW-0399">Innate immunity</keyword>
<dbReference type="InterPro" id="IPR008160">
    <property type="entry name" value="Collagen"/>
</dbReference>
<proteinExistence type="inferred from homology"/>
<evidence type="ECO:0000256" key="7">
    <source>
        <dbReference type="ARBA" id="ARBA00022734"/>
    </source>
</evidence>
<evidence type="ECO:0000256" key="3">
    <source>
        <dbReference type="ARBA" id="ARBA00011267"/>
    </source>
</evidence>
<dbReference type="SMART" id="SM00034">
    <property type="entry name" value="CLECT"/>
    <property type="match status" value="1"/>
</dbReference>
<evidence type="ECO:0000256" key="8">
    <source>
        <dbReference type="ARBA" id="ARBA00022737"/>
    </source>
</evidence>
<evidence type="ECO:0000256" key="14">
    <source>
        <dbReference type="SAM" id="MobiDB-lite"/>
    </source>
</evidence>
<dbReference type="InterPro" id="IPR018378">
    <property type="entry name" value="C-type_lectin_CS"/>
</dbReference>
<dbReference type="PANTHER" id="PTHR24024:SF15">
    <property type="entry name" value="PULMONARY SURFACTANT-ASSOCIATED PROTEIN D"/>
    <property type="match status" value="1"/>
</dbReference>
<evidence type="ECO:0000313" key="16">
    <source>
        <dbReference type="EMBL" id="KAJ1142391.1"/>
    </source>
</evidence>
<keyword evidence="12" id="KW-1015">Disulfide bond</keyword>
<keyword evidence="10" id="KW-0391">Immunity</keyword>
<evidence type="ECO:0000256" key="11">
    <source>
        <dbReference type="ARBA" id="ARBA00023119"/>
    </source>
</evidence>
<dbReference type="AlphaFoldDB" id="A0AAV7QSM6"/>
<keyword evidence="4" id="KW-0964">Secreted</keyword>
<dbReference type="Pfam" id="PF09006">
    <property type="entry name" value="Surfac_D-trimer"/>
    <property type="match status" value="1"/>
</dbReference>
<evidence type="ECO:0000256" key="5">
    <source>
        <dbReference type="ARBA" id="ARBA00022588"/>
    </source>
</evidence>
<keyword evidence="13" id="KW-0379">Hydroxylation</keyword>
<evidence type="ECO:0000313" key="17">
    <source>
        <dbReference type="Proteomes" id="UP001066276"/>
    </source>
</evidence>
<feature type="compositionally biased region" description="Basic and acidic residues" evidence="14">
    <location>
        <begin position="30"/>
        <end position="45"/>
    </location>
</feature>
<dbReference type="InterPro" id="IPR015097">
    <property type="entry name" value="Surfac_D-trimer"/>
</dbReference>
<dbReference type="Gene3D" id="3.10.100.10">
    <property type="entry name" value="Mannose-Binding Protein A, subunit A"/>
    <property type="match status" value="1"/>
</dbReference>
<evidence type="ECO:0000256" key="13">
    <source>
        <dbReference type="ARBA" id="ARBA00023278"/>
    </source>
</evidence>
<evidence type="ECO:0000256" key="10">
    <source>
        <dbReference type="ARBA" id="ARBA00022859"/>
    </source>
</evidence>
<dbReference type="GO" id="GO:0005771">
    <property type="term" value="C:multivesicular body"/>
    <property type="evidence" value="ECO:0007669"/>
    <property type="project" value="TreeGrafter"/>
</dbReference>
<dbReference type="CDD" id="cd03591">
    <property type="entry name" value="CLECT_collectin_like"/>
    <property type="match status" value="1"/>
</dbReference>
<evidence type="ECO:0000256" key="9">
    <source>
        <dbReference type="ARBA" id="ARBA00022837"/>
    </source>
</evidence>
<organism evidence="16 17">
    <name type="scientific">Pleurodeles waltl</name>
    <name type="common">Iberian ribbed newt</name>
    <dbReference type="NCBI Taxonomy" id="8319"/>
    <lineage>
        <taxon>Eukaryota</taxon>
        <taxon>Metazoa</taxon>
        <taxon>Chordata</taxon>
        <taxon>Craniata</taxon>
        <taxon>Vertebrata</taxon>
        <taxon>Euteleostomi</taxon>
        <taxon>Amphibia</taxon>
        <taxon>Batrachia</taxon>
        <taxon>Caudata</taxon>
        <taxon>Salamandroidea</taxon>
        <taxon>Salamandridae</taxon>
        <taxon>Pleurodelinae</taxon>
        <taxon>Pleurodeles</taxon>
    </lineage>
</organism>
<dbReference type="GO" id="GO:0005615">
    <property type="term" value="C:extracellular space"/>
    <property type="evidence" value="ECO:0007669"/>
    <property type="project" value="TreeGrafter"/>
</dbReference>
<dbReference type="PANTHER" id="PTHR24024">
    <property type="entry name" value="PULMONARY SURFACTANT-ASSOCIATED PROTEIN A"/>
    <property type="match status" value="1"/>
</dbReference>
<comment type="subcellular location">
    <subcellularLocation>
        <location evidence="1">Secreted</location>
    </subcellularLocation>
</comment>
<feature type="domain" description="C-type lectin" evidence="15">
    <location>
        <begin position="132"/>
        <end position="246"/>
    </location>
</feature>
<keyword evidence="17" id="KW-1185">Reference proteome</keyword>
<dbReference type="Pfam" id="PF01391">
    <property type="entry name" value="Collagen"/>
    <property type="match status" value="1"/>
</dbReference>
<evidence type="ECO:0000259" key="15">
    <source>
        <dbReference type="PROSITE" id="PS50041"/>
    </source>
</evidence>
<keyword evidence="11" id="KW-0176">Collagen</keyword>
<evidence type="ECO:0000256" key="1">
    <source>
        <dbReference type="ARBA" id="ARBA00004613"/>
    </source>
</evidence>
<dbReference type="InterPro" id="IPR051077">
    <property type="entry name" value="Ca-dependent_lectin"/>
</dbReference>
<evidence type="ECO:0000256" key="6">
    <source>
        <dbReference type="ARBA" id="ARBA00022729"/>
    </source>
</evidence>
<dbReference type="InterPro" id="IPR033990">
    <property type="entry name" value="Collectin_CTLD"/>
</dbReference>
<dbReference type="InterPro" id="IPR001304">
    <property type="entry name" value="C-type_lectin-like"/>
</dbReference>
<dbReference type="InterPro" id="IPR016187">
    <property type="entry name" value="CTDL_fold"/>
</dbReference>
<dbReference type="GO" id="GO:0045087">
    <property type="term" value="P:innate immune response"/>
    <property type="evidence" value="ECO:0007669"/>
    <property type="project" value="UniProtKB-KW"/>
</dbReference>
<evidence type="ECO:0000256" key="12">
    <source>
        <dbReference type="ARBA" id="ARBA00023157"/>
    </source>
</evidence>
<dbReference type="FunFam" id="3.10.100.10:FF:000045">
    <property type="entry name" value="Pulmonary surfactant-associated protein D"/>
    <property type="match status" value="1"/>
</dbReference>
<feature type="compositionally biased region" description="Low complexity" evidence="14">
    <location>
        <begin position="46"/>
        <end position="58"/>
    </location>
</feature>
<evidence type="ECO:0000256" key="2">
    <source>
        <dbReference type="ARBA" id="ARBA00007899"/>
    </source>
</evidence>
<gene>
    <name evidence="16" type="ORF">NDU88_008717</name>
</gene>
<reference evidence="16" key="1">
    <citation type="journal article" date="2022" name="bioRxiv">
        <title>Sequencing and chromosome-scale assembly of the giantPleurodeles waltlgenome.</title>
        <authorList>
            <person name="Brown T."/>
            <person name="Elewa A."/>
            <person name="Iarovenko S."/>
            <person name="Subramanian E."/>
            <person name="Araus A.J."/>
            <person name="Petzold A."/>
            <person name="Susuki M."/>
            <person name="Suzuki K.-i.T."/>
            <person name="Hayashi T."/>
            <person name="Toyoda A."/>
            <person name="Oliveira C."/>
            <person name="Osipova E."/>
            <person name="Leigh N.D."/>
            <person name="Simon A."/>
            <person name="Yun M.H."/>
        </authorList>
    </citation>
    <scope>NUCLEOTIDE SEQUENCE</scope>
    <source>
        <strain evidence="16">20211129_DDA</strain>
        <tissue evidence="16">Liver</tissue>
    </source>
</reference>
<evidence type="ECO:0000256" key="4">
    <source>
        <dbReference type="ARBA" id="ARBA00022525"/>
    </source>
</evidence>
<dbReference type="PROSITE" id="PS50041">
    <property type="entry name" value="C_TYPE_LECTIN_2"/>
    <property type="match status" value="1"/>
</dbReference>
<keyword evidence="7" id="KW-0430">Lectin</keyword>
<dbReference type="EMBL" id="JANPWB010000010">
    <property type="protein sequence ID" value="KAJ1142391.1"/>
    <property type="molecule type" value="Genomic_DNA"/>
</dbReference>
<accession>A0AAV7QSM6</accession>
<dbReference type="GO" id="GO:0005581">
    <property type="term" value="C:collagen trimer"/>
    <property type="evidence" value="ECO:0007669"/>
    <property type="project" value="UniProtKB-KW"/>
</dbReference>
<comment type="similarity">
    <text evidence="2">Belongs to the SFTPD family.</text>
</comment>
<feature type="region of interest" description="Disordered" evidence="14">
    <location>
        <begin position="1"/>
        <end position="90"/>
    </location>
</feature>
<protein>
    <recommendedName>
        <fullName evidence="15">C-type lectin domain-containing protein</fullName>
    </recommendedName>
</protein>
<sequence>MDVPKSNLESTNSCPVIACGTPGSNGLPGRDGRDGIGGAKGEKGEPGLQGLRGLQGPPGKAGPQGNPGSRGASGQKGDFGPPGQKGEKGDISGLELDLLKRQMSAVNLQLNLLRDASTKLKKAILLQNGRSVGEKLFVTHHRELNYEAAKVICANAGGSIASPRNAAENNAIKEIIVQTEKVAFLGINDLRTEGDFRYPSGEEIGYSNWASKEPNNEKGIEDCVEMPSSGKWNDRSCGDKRLVICEF</sequence>
<comment type="caution">
    <text evidence="16">The sequence shown here is derived from an EMBL/GenBank/DDBJ whole genome shotgun (WGS) entry which is preliminary data.</text>
</comment>
<dbReference type="Proteomes" id="UP001066276">
    <property type="component" value="Chromosome 6"/>
</dbReference>
<name>A0AAV7QSM6_PLEWA</name>
<keyword evidence="8" id="KW-0677">Repeat</keyword>
<dbReference type="PROSITE" id="PS00615">
    <property type="entry name" value="C_TYPE_LECTIN_1"/>
    <property type="match status" value="1"/>
</dbReference>
<dbReference type="Pfam" id="PF00059">
    <property type="entry name" value="Lectin_C"/>
    <property type="match status" value="1"/>
</dbReference>
<dbReference type="SUPFAM" id="SSF56436">
    <property type="entry name" value="C-type lectin-like"/>
    <property type="match status" value="1"/>
</dbReference>